<evidence type="ECO:0000256" key="5">
    <source>
        <dbReference type="ARBA" id="ARBA00022741"/>
    </source>
</evidence>
<dbReference type="EMBL" id="BTGU01000058">
    <property type="protein sequence ID" value="GMN55517.1"/>
    <property type="molecule type" value="Genomic_DNA"/>
</dbReference>
<dbReference type="GO" id="GO:0004674">
    <property type="term" value="F:protein serine/threonine kinase activity"/>
    <property type="evidence" value="ECO:0007669"/>
    <property type="project" value="UniProtKB-KW"/>
</dbReference>
<accession>A0AA88ALP5</accession>
<comment type="catalytic activity">
    <reaction evidence="8">
        <text>L-threonyl-[protein] + ATP = O-phospho-L-threonyl-[protein] + ADP + H(+)</text>
        <dbReference type="Rhea" id="RHEA:46608"/>
        <dbReference type="Rhea" id="RHEA-COMP:11060"/>
        <dbReference type="Rhea" id="RHEA-COMP:11605"/>
        <dbReference type="ChEBI" id="CHEBI:15378"/>
        <dbReference type="ChEBI" id="CHEBI:30013"/>
        <dbReference type="ChEBI" id="CHEBI:30616"/>
        <dbReference type="ChEBI" id="CHEBI:61977"/>
        <dbReference type="ChEBI" id="CHEBI:456216"/>
        <dbReference type="EC" id="2.7.11.1"/>
    </reaction>
</comment>
<comment type="catalytic activity">
    <reaction evidence="9">
        <text>L-seryl-[protein] + ATP = O-phospho-L-seryl-[protein] + ADP + H(+)</text>
        <dbReference type="Rhea" id="RHEA:17989"/>
        <dbReference type="Rhea" id="RHEA-COMP:9863"/>
        <dbReference type="Rhea" id="RHEA-COMP:11604"/>
        <dbReference type="ChEBI" id="CHEBI:15378"/>
        <dbReference type="ChEBI" id="CHEBI:29999"/>
        <dbReference type="ChEBI" id="CHEBI:30616"/>
        <dbReference type="ChEBI" id="CHEBI:83421"/>
        <dbReference type="ChEBI" id="CHEBI:456216"/>
        <dbReference type="EC" id="2.7.11.1"/>
    </reaction>
</comment>
<proteinExistence type="inferred from homology"/>
<keyword evidence="13" id="KW-1185">Reference proteome</keyword>
<dbReference type="FunFam" id="1.10.510.10:FF:000028">
    <property type="entry name" value="serine/threonine-protein kinase D6PK-like"/>
    <property type="match status" value="1"/>
</dbReference>
<feature type="region of interest" description="Disordered" evidence="10">
    <location>
        <begin position="1"/>
        <end position="141"/>
    </location>
</feature>
<keyword evidence="4" id="KW-0808">Transferase</keyword>
<feature type="compositionally biased region" description="Polar residues" evidence="10">
    <location>
        <begin position="56"/>
        <end position="67"/>
    </location>
</feature>
<feature type="domain" description="Protein kinase" evidence="11">
    <location>
        <begin position="165"/>
        <end position="496"/>
    </location>
</feature>
<evidence type="ECO:0000256" key="9">
    <source>
        <dbReference type="ARBA" id="ARBA00048679"/>
    </source>
</evidence>
<evidence type="ECO:0000256" key="2">
    <source>
        <dbReference type="ARBA" id="ARBA00012513"/>
    </source>
</evidence>
<keyword evidence="3" id="KW-0723">Serine/threonine-protein kinase</keyword>
<dbReference type="Gramene" id="FCD_00034841-RA">
    <property type="protein sequence ID" value="FCD_00034841-RA:cds"/>
    <property type="gene ID" value="FCD_00034841"/>
</dbReference>
<sequence length="560" mass="61958">MSSSEISCISSDDTPFGSPKKVQPVDKRNERITKPSPYSTNTSPSSGLRRGDQNSKSKACYNVNQRSKPQELKTNHKGVISDSTSNLYDPPPNPKAPANSEMQANPTGVTNPRANDTWSGANTRGGRSDSLENSTAPLKPHTGGDVRWDAINAVSKGSSLDLSHFRLLKRLGYGDIGSVYLVELRGTKAYFAMKVMDKASLASRNKLLRAQTEREILGLLDHPFLPTLYTYFDTDKFYCLVMEFCSGGNLHSLRQKQPNKHFTEEAARFFASEVLLALEYLHMLGIVYRDLKPENVLVREEGHIMLSDFDLSLRCSVSPTLVKSSSVHVSNSSNGGSAALLDDEFAVHGCMQPSTFFPRILPGKKNRKSKSDFGLFVNGSLPELMAEPTNVRSMSFVGTHEYLAPEIVRGEGHGSAVDWWTFGIFLYELLHGATPFKGSGNRATLFNVVGQPLRFPETPQVSFAARDLIRGLLVKEPHKRIAYKRGATEIKQHPFFEGVNWALVRCAMPPHIPDPVDFSQYATKEAPAPATDFKKVAEIQGAKTNNSSSDDSSYIDFEYF</sequence>
<dbReference type="SUPFAM" id="SSF56112">
    <property type="entry name" value="Protein kinase-like (PK-like)"/>
    <property type="match status" value="1"/>
</dbReference>
<dbReference type="PROSITE" id="PS50011">
    <property type="entry name" value="PROTEIN_KINASE_DOM"/>
    <property type="match status" value="1"/>
</dbReference>
<keyword evidence="7" id="KW-0067">ATP-binding</keyword>
<dbReference type="Gene3D" id="1.10.510.10">
    <property type="entry name" value="Transferase(Phosphotransferase) domain 1"/>
    <property type="match status" value="2"/>
</dbReference>
<evidence type="ECO:0000313" key="13">
    <source>
        <dbReference type="Proteomes" id="UP001187192"/>
    </source>
</evidence>
<feature type="compositionally biased region" description="Low complexity" evidence="10">
    <location>
        <begin position="34"/>
        <end position="46"/>
    </location>
</feature>
<gene>
    <name evidence="12" type="ORF">TIFTF001_024628</name>
</gene>
<dbReference type="FunFam" id="1.10.510.10:FF:000295">
    <property type="entry name" value="Serine/threonine-protein kinase AGC1-7"/>
    <property type="match status" value="1"/>
</dbReference>
<keyword evidence="5" id="KW-0547">Nucleotide-binding</keyword>
<dbReference type="Proteomes" id="UP001187192">
    <property type="component" value="Unassembled WGS sequence"/>
</dbReference>
<dbReference type="SMART" id="SM00220">
    <property type="entry name" value="S_TKc"/>
    <property type="match status" value="1"/>
</dbReference>
<organism evidence="12 13">
    <name type="scientific">Ficus carica</name>
    <name type="common">Common fig</name>
    <dbReference type="NCBI Taxonomy" id="3494"/>
    <lineage>
        <taxon>Eukaryota</taxon>
        <taxon>Viridiplantae</taxon>
        <taxon>Streptophyta</taxon>
        <taxon>Embryophyta</taxon>
        <taxon>Tracheophyta</taxon>
        <taxon>Spermatophyta</taxon>
        <taxon>Magnoliopsida</taxon>
        <taxon>eudicotyledons</taxon>
        <taxon>Gunneridae</taxon>
        <taxon>Pentapetalae</taxon>
        <taxon>rosids</taxon>
        <taxon>fabids</taxon>
        <taxon>Rosales</taxon>
        <taxon>Moraceae</taxon>
        <taxon>Ficeae</taxon>
        <taxon>Ficus</taxon>
    </lineage>
</organism>
<protein>
    <recommendedName>
        <fullName evidence="2">non-specific serine/threonine protein kinase</fullName>
        <ecNumber evidence="2">2.7.11.1</ecNumber>
    </recommendedName>
</protein>
<dbReference type="Pfam" id="PF00069">
    <property type="entry name" value="Pkinase"/>
    <property type="match status" value="2"/>
</dbReference>
<dbReference type="InterPro" id="IPR008271">
    <property type="entry name" value="Ser/Thr_kinase_AS"/>
</dbReference>
<dbReference type="CDD" id="cd05574">
    <property type="entry name" value="STKc_phototropin_like"/>
    <property type="match status" value="1"/>
</dbReference>
<feature type="compositionally biased region" description="Basic and acidic residues" evidence="10">
    <location>
        <begin position="23"/>
        <end position="33"/>
    </location>
</feature>
<comment type="caution">
    <text evidence="12">The sequence shown here is derived from an EMBL/GenBank/DDBJ whole genome shotgun (WGS) entry which is preliminary data.</text>
</comment>
<reference evidence="12" key="1">
    <citation type="submission" date="2023-07" db="EMBL/GenBank/DDBJ databases">
        <title>draft genome sequence of fig (Ficus carica).</title>
        <authorList>
            <person name="Takahashi T."/>
            <person name="Nishimura K."/>
        </authorList>
    </citation>
    <scope>NUCLEOTIDE SEQUENCE</scope>
</reference>
<dbReference type="AlphaFoldDB" id="A0AA88ALP5"/>
<keyword evidence="6" id="KW-0418">Kinase</keyword>
<comment type="similarity">
    <text evidence="1">Belongs to the protein kinase superfamily. AGC Ser/Thr protein kinase family.</text>
</comment>
<dbReference type="PROSITE" id="PS00108">
    <property type="entry name" value="PROTEIN_KINASE_ST"/>
    <property type="match status" value="1"/>
</dbReference>
<dbReference type="FunFam" id="3.30.200.20:FF:000333">
    <property type="entry name" value="Serine/threonine-protein kinase AGC1-5"/>
    <property type="match status" value="1"/>
</dbReference>
<dbReference type="InterPro" id="IPR000719">
    <property type="entry name" value="Prot_kinase_dom"/>
</dbReference>
<evidence type="ECO:0000256" key="3">
    <source>
        <dbReference type="ARBA" id="ARBA00022527"/>
    </source>
</evidence>
<evidence type="ECO:0000256" key="10">
    <source>
        <dbReference type="SAM" id="MobiDB-lite"/>
    </source>
</evidence>
<name>A0AA88ALP5_FICCA</name>
<evidence type="ECO:0000256" key="7">
    <source>
        <dbReference type="ARBA" id="ARBA00022840"/>
    </source>
</evidence>
<feature type="compositionally biased region" description="Low complexity" evidence="10">
    <location>
        <begin position="1"/>
        <end position="11"/>
    </location>
</feature>
<evidence type="ECO:0000259" key="11">
    <source>
        <dbReference type="PROSITE" id="PS50011"/>
    </source>
</evidence>
<evidence type="ECO:0000256" key="8">
    <source>
        <dbReference type="ARBA" id="ARBA00047899"/>
    </source>
</evidence>
<evidence type="ECO:0000313" key="12">
    <source>
        <dbReference type="EMBL" id="GMN55517.1"/>
    </source>
</evidence>
<evidence type="ECO:0000256" key="1">
    <source>
        <dbReference type="ARBA" id="ARBA00009903"/>
    </source>
</evidence>
<dbReference type="InterPro" id="IPR011009">
    <property type="entry name" value="Kinase-like_dom_sf"/>
</dbReference>
<evidence type="ECO:0000256" key="6">
    <source>
        <dbReference type="ARBA" id="ARBA00022777"/>
    </source>
</evidence>
<dbReference type="Gene3D" id="3.30.200.20">
    <property type="entry name" value="Phosphorylase Kinase, domain 1"/>
    <property type="match status" value="1"/>
</dbReference>
<dbReference type="GO" id="GO:0005524">
    <property type="term" value="F:ATP binding"/>
    <property type="evidence" value="ECO:0007669"/>
    <property type="project" value="UniProtKB-KW"/>
</dbReference>
<evidence type="ECO:0000256" key="4">
    <source>
        <dbReference type="ARBA" id="ARBA00022679"/>
    </source>
</evidence>
<dbReference type="PANTHER" id="PTHR45637">
    <property type="entry name" value="FLIPPASE KINASE 1-RELATED"/>
    <property type="match status" value="1"/>
</dbReference>
<feature type="compositionally biased region" description="Polar residues" evidence="10">
    <location>
        <begin position="100"/>
        <end position="122"/>
    </location>
</feature>
<dbReference type="EC" id="2.7.11.1" evidence="2"/>